<accession>A0A644VL92</accession>
<sequence length="327" mass="37575">MPFTKWLTEKLSAVGWHSYSNENSRKKILDSAVARYKDEKYALYELEQKTLDLIEVFALSKLAAWNYNRRIIKIFRTVQNKPASVVYYNHKNLRLSSTDIGHLLSACELVDEMHAMNLDKIGPGILSAIVLHGGASTMASDDGGKSILENLIDIPVDSKSMGRLEELAIFNKMMCFPVVLDDKAYSLSALKDLDKEHVIMFKARLDTKSLELADANGRVRRINETLEYVYHRFTILRQEQIRVVEQLEDVIEEKTDYREFTPKEKTLFSYALALLFALRKLAKTDIINSNGNISVLNYTRIRDVLAQSQDLIPEEELKKEQAKMKNY</sequence>
<comment type="caution">
    <text evidence="1">The sequence shown here is derived from an EMBL/GenBank/DDBJ whole genome shotgun (WGS) entry which is preliminary data.</text>
</comment>
<name>A0A644VL92_9ZZZZ</name>
<proteinExistence type="predicted"/>
<dbReference type="AlphaFoldDB" id="A0A644VL92"/>
<organism evidence="1">
    <name type="scientific">bioreactor metagenome</name>
    <dbReference type="NCBI Taxonomy" id="1076179"/>
    <lineage>
        <taxon>unclassified sequences</taxon>
        <taxon>metagenomes</taxon>
        <taxon>ecological metagenomes</taxon>
    </lineage>
</organism>
<protein>
    <submittedName>
        <fullName evidence="1">Uncharacterized protein</fullName>
    </submittedName>
</protein>
<dbReference type="EMBL" id="VSSQ01000347">
    <property type="protein sequence ID" value="MPL92091.1"/>
    <property type="molecule type" value="Genomic_DNA"/>
</dbReference>
<evidence type="ECO:0000313" key="1">
    <source>
        <dbReference type="EMBL" id="MPL92091.1"/>
    </source>
</evidence>
<gene>
    <name evidence="1" type="ORF">SDC9_38188</name>
</gene>
<reference evidence="1" key="1">
    <citation type="submission" date="2019-08" db="EMBL/GenBank/DDBJ databases">
        <authorList>
            <person name="Kucharzyk K."/>
            <person name="Murdoch R.W."/>
            <person name="Higgins S."/>
            <person name="Loffler F."/>
        </authorList>
    </citation>
    <scope>NUCLEOTIDE SEQUENCE</scope>
</reference>